<name>A0A2T3AA85_9PEZI</name>
<evidence type="ECO:0000313" key="3">
    <source>
        <dbReference type="Proteomes" id="UP000241462"/>
    </source>
</evidence>
<dbReference type="STRING" id="2025994.A0A2T3AA85"/>
<dbReference type="InterPro" id="IPR029058">
    <property type="entry name" value="AB_hydrolase_fold"/>
</dbReference>
<dbReference type="InParanoid" id="A0A2T3AA85"/>
<protein>
    <submittedName>
        <fullName evidence="2">Alpha/Beta hydrolase protein</fullName>
    </submittedName>
</protein>
<sequence>MPFKDINGKKIFYSWKPASRAGLTLYFIHGLGGAHSFWSPVIPDLVEAGFSCLAIDVPGFGQSPYHGKPHSLSEIADDAVTLLESMGKSLDRTIVVGASMAGIVCCEIAVKHQVAGIVSVGPICPGPETKEAFEHRVAVIEQDGLEGIVNQVDIPTRATGSKATRTAEAFVRSLIQSSNADAYRTLAQAIADAPVPQYNKITCPLLCVAGQEDQVARLEDLALIGDSWGAPSKTELEVLFGVGHWHCIEDAESMENCLRRFAKKVERKRPLF</sequence>
<keyword evidence="3" id="KW-1185">Reference proteome</keyword>
<dbReference type="InterPro" id="IPR000073">
    <property type="entry name" value="AB_hydrolase_1"/>
</dbReference>
<dbReference type="Pfam" id="PF12697">
    <property type="entry name" value="Abhydrolase_6"/>
    <property type="match status" value="1"/>
</dbReference>
<dbReference type="Proteomes" id="UP000241462">
    <property type="component" value="Unassembled WGS sequence"/>
</dbReference>
<reference evidence="2 3" key="1">
    <citation type="journal article" date="2018" name="Mycol. Prog.">
        <title>Coniella lustricola, a new species from submerged detritus.</title>
        <authorList>
            <person name="Raudabaugh D.B."/>
            <person name="Iturriaga T."/>
            <person name="Carver A."/>
            <person name="Mondo S."/>
            <person name="Pangilinan J."/>
            <person name="Lipzen A."/>
            <person name="He G."/>
            <person name="Amirebrahimi M."/>
            <person name="Grigoriev I.V."/>
            <person name="Miller A.N."/>
        </authorList>
    </citation>
    <scope>NUCLEOTIDE SEQUENCE [LARGE SCALE GENOMIC DNA]</scope>
    <source>
        <strain evidence="2 3">B22-T-1</strain>
    </source>
</reference>
<dbReference type="GO" id="GO:0046464">
    <property type="term" value="P:acylglycerol catabolic process"/>
    <property type="evidence" value="ECO:0007669"/>
    <property type="project" value="TreeGrafter"/>
</dbReference>
<proteinExistence type="predicted"/>
<dbReference type="PRINTS" id="PR00111">
    <property type="entry name" value="ABHYDROLASE"/>
</dbReference>
<organism evidence="2 3">
    <name type="scientific">Coniella lustricola</name>
    <dbReference type="NCBI Taxonomy" id="2025994"/>
    <lineage>
        <taxon>Eukaryota</taxon>
        <taxon>Fungi</taxon>
        <taxon>Dikarya</taxon>
        <taxon>Ascomycota</taxon>
        <taxon>Pezizomycotina</taxon>
        <taxon>Sordariomycetes</taxon>
        <taxon>Sordariomycetidae</taxon>
        <taxon>Diaporthales</taxon>
        <taxon>Schizoparmaceae</taxon>
        <taxon>Coniella</taxon>
    </lineage>
</organism>
<dbReference type="PANTHER" id="PTHR43798:SF5">
    <property type="entry name" value="MONOACYLGLYCEROL LIPASE ABHD6"/>
    <property type="match status" value="1"/>
</dbReference>
<dbReference type="PANTHER" id="PTHR43798">
    <property type="entry name" value="MONOACYLGLYCEROL LIPASE"/>
    <property type="match status" value="1"/>
</dbReference>
<evidence type="ECO:0000259" key="1">
    <source>
        <dbReference type="Pfam" id="PF12697"/>
    </source>
</evidence>
<keyword evidence="2" id="KW-0378">Hydrolase</keyword>
<dbReference type="InterPro" id="IPR050266">
    <property type="entry name" value="AB_hydrolase_sf"/>
</dbReference>
<dbReference type="GO" id="GO:0047372">
    <property type="term" value="F:monoacylglycerol lipase activity"/>
    <property type="evidence" value="ECO:0007669"/>
    <property type="project" value="TreeGrafter"/>
</dbReference>
<evidence type="ECO:0000313" key="2">
    <source>
        <dbReference type="EMBL" id="PSR88612.1"/>
    </source>
</evidence>
<dbReference type="OrthoDB" id="2498029at2759"/>
<dbReference type="EMBL" id="KZ678426">
    <property type="protein sequence ID" value="PSR88612.1"/>
    <property type="molecule type" value="Genomic_DNA"/>
</dbReference>
<dbReference type="Gene3D" id="3.40.50.1820">
    <property type="entry name" value="alpha/beta hydrolase"/>
    <property type="match status" value="1"/>
</dbReference>
<accession>A0A2T3AA85</accession>
<gene>
    <name evidence="2" type="ORF">BD289DRAFT_482001</name>
</gene>
<feature type="domain" description="AB hydrolase-1" evidence="1">
    <location>
        <begin position="26"/>
        <end position="251"/>
    </location>
</feature>
<dbReference type="AlphaFoldDB" id="A0A2T3AA85"/>
<dbReference type="GO" id="GO:0016020">
    <property type="term" value="C:membrane"/>
    <property type="evidence" value="ECO:0007669"/>
    <property type="project" value="TreeGrafter"/>
</dbReference>
<dbReference type="SUPFAM" id="SSF53474">
    <property type="entry name" value="alpha/beta-Hydrolases"/>
    <property type="match status" value="1"/>
</dbReference>